<gene>
    <name evidence="14" type="ORF">WMY93_006588</name>
</gene>
<keyword evidence="11" id="KW-0175">Coiled coil</keyword>
<organism evidence="14 15">
    <name type="scientific">Mugilogobius chulae</name>
    <name type="common">yellowstripe goby</name>
    <dbReference type="NCBI Taxonomy" id="88201"/>
    <lineage>
        <taxon>Eukaryota</taxon>
        <taxon>Metazoa</taxon>
        <taxon>Chordata</taxon>
        <taxon>Craniata</taxon>
        <taxon>Vertebrata</taxon>
        <taxon>Euteleostomi</taxon>
        <taxon>Actinopterygii</taxon>
        <taxon>Neopterygii</taxon>
        <taxon>Teleostei</taxon>
        <taxon>Neoteleostei</taxon>
        <taxon>Acanthomorphata</taxon>
        <taxon>Gobiaria</taxon>
        <taxon>Gobiiformes</taxon>
        <taxon>Gobioidei</taxon>
        <taxon>Gobiidae</taxon>
        <taxon>Gobionellinae</taxon>
        <taxon>Mugilogobius</taxon>
    </lineage>
</organism>
<evidence type="ECO:0000256" key="1">
    <source>
        <dbReference type="ARBA" id="ARBA00004123"/>
    </source>
</evidence>
<evidence type="ECO:0000256" key="7">
    <source>
        <dbReference type="ARBA" id="ARBA00023125"/>
    </source>
</evidence>
<dbReference type="GO" id="GO:0000981">
    <property type="term" value="F:DNA-binding transcription factor activity, RNA polymerase II-specific"/>
    <property type="evidence" value="ECO:0007669"/>
    <property type="project" value="TreeGrafter"/>
</dbReference>
<keyword evidence="6" id="KW-0805">Transcription regulation</keyword>
<dbReference type="PANTHER" id="PTHR24394:SF29">
    <property type="entry name" value="MYONEURIN"/>
    <property type="match status" value="1"/>
</dbReference>
<evidence type="ECO:0000256" key="3">
    <source>
        <dbReference type="ARBA" id="ARBA00022737"/>
    </source>
</evidence>
<evidence type="ECO:0000256" key="12">
    <source>
        <dbReference type="SAM" id="MobiDB-lite"/>
    </source>
</evidence>
<dbReference type="GO" id="GO:0008270">
    <property type="term" value="F:zinc ion binding"/>
    <property type="evidence" value="ECO:0007669"/>
    <property type="project" value="UniProtKB-KW"/>
</dbReference>
<keyword evidence="4 10" id="KW-0863">Zinc-finger</keyword>
<dbReference type="Proteomes" id="UP001460270">
    <property type="component" value="Unassembled WGS sequence"/>
</dbReference>
<evidence type="ECO:0000256" key="8">
    <source>
        <dbReference type="ARBA" id="ARBA00023163"/>
    </source>
</evidence>
<dbReference type="GO" id="GO:0003677">
    <property type="term" value="F:DNA binding"/>
    <property type="evidence" value="ECO:0007669"/>
    <property type="project" value="UniProtKB-KW"/>
</dbReference>
<evidence type="ECO:0000313" key="15">
    <source>
        <dbReference type="Proteomes" id="UP001460270"/>
    </source>
</evidence>
<dbReference type="SMART" id="SM00355">
    <property type="entry name" value="ZnF_C2H2"/>
    <property type="match status" value="4"/>
</dbReference>
<keyword evidence="8" id="KW-0804">Transcription</keyword>
<evidence type="ECO:0000259" key="13">
    <source>
        <dbReference type="PROSITE" id="PS50157"/>
    </source>
</evidence>
<dbReference type="InterPro" id="IPR013087">
    <property type="entry name" value="Znf_C2H2_type"/>
</dbReference>
<evidence type="ECO:0000256" key="4">
    <source>
        <dbReference type="ARBA" id="ARBA00022771"/>
    </source>
</evidence>
<proteinExistence type="predicted"/>
<keyword evidence="15" id="KW-1185">Reference proteome</keyword>
<feature type="region of interest" description="Disordered" evidence="12">
    <location>
        <begin position="308"/>
        <end position="327"/>
    </location>
</feature>
<evidence type="ECO:0000313" key="14">
    <source>
        <dbReference type="EMBL" id="KAK7930193.1"/>
    </source>
</evidence>
<feature type="compositionally biased region" description="Polar residues" evidence="12">
    <location>
        <begin position="114"/>
        <end position="126"/>
    </location>
</feature>
<evidence type="ECO:0000256" key="10">
    <source>
        <dbReference type="PROSITE-ProRule" id="PRU00042"/>
    </source>
</evidence>
<keyword evidence="7" id="KW-0238">DNA-binding</keyword>
<dbReference type="EMBL" id="JBBPFD010000004">
    <property type="protein sequence ID" value="KAK7930193.1"/>
    <property type="molecule type" value="Genomic_DNA"/>
</dbReference>
<dbReference type="FunFam" id="3.30.160.60:FF:000358">
    <property type="entry name" value="zinc finger protein 24"/>
    <property type="match status" value="1"/>
</dbReference>
<dbReference type="PANTHER" id="PTHR24394">
    <property type="entry name" value="ZINC FINGER PROTEIN"/>
    <property type="match status" value="1"/>
</dbReference>
<evidence type="ECO:0000256" key="2">
    <source>
        <dbReference type="ARBA" id="ARBA00022723"/>
    </source>
</evidence>
<comment type="subcellular location">
    <subcellularLocation>
        <location evidence="1">Nucleus</location>
    </subcellularLocation>
</comment>
<evidence type="ECO:0000256" key="9">
    <source>
        <dbReference type="ARBA" id="ARBA00023242"/>
    </source>
</evidence>
<dbReference type="AlphaFoldDB" id="A0AAW0PRM8"/>
<dbReference type="GO" id="GO:0005634">
    <property type="term" value="C:nucleus"/>
    <property type="evidence" value="ECO:0007669"/>
    <property type="project" value="UniProtKB-SubCell"/>
</dbReference>
<dbReference type="InterPro" id="IPR036236">
    <property type="entry name" value="Znf_C2H2_sf"/>
</dbReference>
<dbReference type="Gene3D" id="3.30.160.60">
    <property type="entry name" value="Classic Zinc Finger"/>
    <property type="match status" value="3"/>
</dbReference>
<evidence type="ECO:0000256" key="11">
    <source>
        <dbReference type="SAM" id="Coils"/>
    </source>
</evidence>
<feature type="region of interest" description="Disordered" evidence="12">
    <location>
        <begin position="97"/>
        <end position="139"/>
    </location>
</feature>
<feature type="domain" description="C2H2-type" evidence="13">
    <location>
        <begin position="389"/>
        <end position="416"/>
    </location>
</feature>
<feature type="coiled-coil region" evidence="11">
    <location>
        <begin position="55"/>
        <end position="82"/>
    </location>
</feature>
<evidence type="ECO:0000256" key="6">
    <source>
        <dbReference type="ARBA" id="ARBA00023015"/>
    </source>
</evidence>
<keyword evidence="2" id="KW-0479">Metal-binding</keyword>
<dbReference type="FunFam" id="3.30.160.60:FF:001485">
    <property type="entry name" value="Krueppel-related zinc finger protein"/>
    <property type="match status" value="1"/>
</dbReference>
<keyword evidence="5" id="KW-0862">Zinc</keyword>
<dbReference type="PROSITE" id="PS00028">
    <property type="entry name" value="ZINC_FINGER_C2H2_1"/>
    <property type="match status" value="3"/>
</dbReference>
<dbReference type="Pfam" id="PF00096">
    <property type="entry name" value="zf-C2H2"/>
    <property type="match status" value="2"/>
</dbReference>
<keyword evidence="3" id="KW-0677">Repeat</keyword>
<feature type="domain" description="C2H2-type" evidence="13">
    <location>
        <begin position="445"/>
        <end position="472"/>
    </location>
</feature>
<dbReference type="Pfam" id="PF13894">
    <property type="entry name" value="zf-C2H2_4"/>
    <property type="match status" value="1"/>
</dbReference>
<sequence length="473" mass="53079">MKTAAAKNKIVPSKSSLKSGFEMPPSLRENLTSAIHGAFEVAVEMAVLEVTKLISVAAEDICGEMRQENESLKEELEKAQIFIDSLCGKMNNEAKRCPVMQDDTESNRTDSQNREGTCSANQPLSNEHQKEQEDEESDIRQENAISGSQKQNNLANDCVEDMQTKKPVKIYGTEATKELSLYCDVKEERTAHRQCMSEDTQDHSPTADSFCDNSAALLVKVKLEKPEKTVASSFLVESLKEEEISQLQSEILEEWTPGGCHFEREEQNVTLSALSQTSGHPSNMDFHQDPALEASSVHLSDFPVYVTEHPPSREHRPSQSYGGPVRRNQGNVKSSLPTCRLCGQTFPLASLLRRHYGQCQQRLSQRVYVPAVGGKRKKIQLYPPGCSPFRCPECSREFNRMENLKTHLRIHTGERPYTCSVCSTSFRHSGALTRHFRIHTGEKPYVCGICGKSFRNCGGLKFHQRSHNPQLQS</sequence>
<protein>
    <recommendedName>
        <fullName evidence="13">C2H2-type domain-containing protein</fullName>
    </recommendedName>
</protein>
<accession>A0AAW0PRM8</accession>
<dbReference type="PROSITE" id="PS50157">
    <property type="entry name" value="ZINC_FINGER_C2H2_2"/>
    <property type="match status" value="3"/>
</dbReference>
<feature type="domain" description="C2H2-type" evidence="13">
    <location>
        <begin position="417"/>
        <end position="444"/>
    </location>
</feature>
<dbReference type="SUPFAM" id="SSF57667">
    <property type="entry name" value="beta-beta-alpha zinc fingers"/>
    <property type="match status" value="2"/>
</dbReference>
<dbReference type="FunFam" id="3.30.160.60:FF:000072">
    <property type="entry name" value="zinc finger protein 143 isoform X1"/>
    <property type="match status" value="1"/>
</dbReference>
<name>A0AAW0PRM8_9GOBI</name>
<comment type="caution">
    <text evidence="14">The sequence shown here is derived from an EMBL/GenBank/DDBJ whole genome shotgun (WGS) entry which is preliminary data.</text>
</comment>
<reference evidence="15" key="1">
    <citation type="submission" date="2024-04" db="EMBL/GenBank/DDBJ databases">
        <title>Salinicola lusitanus LLJ914,a marine bacterium isolated from the Okinawa Trough.</title>
        <authorList>
            <person name="Li J."/>
        </authorList>
    </citation>
    <scope>NUCLEOTIDE SEQUENCE [LARGE SCALE GENOMIC DNA]</scope>
</reference>
<keyword evidence="9" id="KW-0539">Nucleus</keyword>
<evidence type="ECO:0000256" key="5">
    <source>
        <dbReference type="ARBA" id="ARBA00022833"/>
    </source>
</evidence>